<organism evidence="2">
    <name type="scientific">marine metagenome</name>
    <dbReference type="NCBI Taxonomy" id="408172"/>
    <lineage>
        <taxon>unclassified sequences</taxon>
        <taxon>metagenomes</taxon>
        <taxon>ecological metagenomes</taxon>
    </lineage>
</organism>
<name>A0A381ZTR6_9ZZZZ</name>
<sequence>MKIKVWSVKRPSCSNRIIYFLLLGWVSTIYSNCSMDFADPISFSERPYTIVLLPDTQKYKHENRGSTAHIFSSQTQWIVDHVLDENIVLVLHLGDIVDYSNKDQWSFASQNLSIMDRIVPYVLAVGNHDILHLDGTKSTRLFNEFFKVDNFKKSPSFGGVFQENRLENSYYIYSFQTTNYVVLSLQYCPNDQILEWANKIVTKYSESKVIVVTHSYLGKDGKHIEPGDKTNLSNCETFWPEGKGNEGKQIWEKLIRKHSNIQFVFSGHLPGSRLISKGLNGNPVFQLSADYQDLENGGNGFMQLLKFSIERDKESVSVKTYSPLLDEYKTDSGSQFEIDLKNGELISTSLSSPLMGK</sequence>
<proteinExistence type="predicted"/>
<dbReference type="InterPro" id="IPR004843">
    <property type="entry name" value="Calcineurin-like_PHP"/>
</dbReference>
<feature type="domain" description="Calcineurin-like phosphoesterase" evidence="1">
    <location>
        <begin position="73"/>
        <end position="269"/>
    </location>
</feature>
<evidence type="ECO:0000259" key="1">
    <source>
        <dbReference type="Pfam" id="PF00149"/>
    </source>
</evidence>
<evidence type="ECO:0000313" key="2">
    <source>
        <dbReference type="EMBL" id="SVA92504.1"/>
    </source>
</evidence>
<dbReference type="InterPro" id="IPR029052">
    <property type="entry name" value="Metallo-depent_PP-like"/>
</dbReference>
<gene>
    <name evidence="2" type="ORF">METZ01_LOCUS145358</name>
</gene>
<dbReference type="Gene3D" id="3.60.21.10">
    <property type="match status" value="1"/>
</dbReference>
<accession>A0A381ZTR6</accession>
<dbReference type="SUPFAM" id="SSF56300">
    <property type="entry name" value="Metallo-dependent phosphatases"/>
    <property type="match status" value="1"/>
</dbReference>
<dbReference type="EMBL" id="UINC01022581">
    <property type="protein sequence ID" value="SVA92504.1"/>
    <property type="molecule type" value="Genomic_DNA"/>
</dbReference>
<reference evidence="2" key="1">
    <citation type="submission" date="2018-05" db="EMBL/GenBank/DDBJ databases">
        <authorList>
            <person name="Lanie J.A."/>
            <person name="Ng W.-L."/>
            <person name="Kazmierczak K.M."/>
            <person name="Andrzejewski T.M."/>
            <person name="Davidsen T.M."/>
            <person name="Wayne K.J."/>
            <person name="Tettelin H."/>
            <person name="Glass J.I."/>
            <person name="Rusch D."/>
            <person name="Podicherti R."/>
            <person name="Tsui H.-C.T."/>
            <person name="Winkler M.E."/>
        </authorList>
    </citation>
    <scope>NUCLEOTIDE SEQUENCE</scope>
</reference>
<dbReference type="GO" id="GO:0016787">
    <property type="term" value="F:hydrolase activity"/>
    <property type="evidence" value="ECO:0007669"/>
    <property type="project" value="InterPro"/>
</dbReference>
<dbReference type="PANTHER" id="PTHR43143">
    <property type="entry name" value="METALLOPHOSPHOESTERASE, CALCINEURIN SUPERFAMILY"/>
    <property type="match status" value="1"/>
</dbReference>
<dbReference type="AlphaFoldDB" id="A0A381ZTR6"/>
<dbReference type="PANTHER" id="PTHR43143:SF5">
    <property type="entry name" value="SECRETED PROTEIN"/>
    <property type="match status" value="1"/>
</dbReference>
<dbReference type="InterPro" id="IPR051918">
    <property type="entry name" value="STPP_CPPED1"/>
</dbReference>
<dbReference type="Pfam" id="PF00149">
    <property type="entry name" value="Metallophos"/>
    <property type="match status" value="1"/>
</dbReference>
<protein>
    <recommendedName>
        <fullName evidence="1">Calcineurin-like phosphoesterase domain-containing protein</fullName>
    </recommendedName>
</protein>